<accession>A0A243W5C0</accession>
<dbReference type="EMBL" id="MTSE01000058">
    <property type="protein sequence ID" value="OUJ68003.1"/>
    <property type="molecule type" value="Genomic_DNA"/>
</dbReference>
<evidence type="ECO:0000313" key="2">
    <source>
        <dbReference type="Proteomes" id="UP000194873"/>
    </source>
</evidence>
<dbReference type="RefSeq" id="WP_086597472.1">
    <property type="nucleotide sequence ID" value="NZ_MTSE01000058.1"/>
</dbReference>
<sequence>MPADLVAILQSLRLQLLSLSVTAPYYRPRLLRSIEQLEYVVGEWPLKYWPTSPAPTHGLLRQARSYTPSRQQLRQQLLTLKRALRDEEQVIDSYPQHQLLLDLILCLL</sequence>
<gene>
    <name evidence="1" type="ORF">BXP70_28300</name>
</gene>
<evidence type="ECO:0000313" key="1">
    <source>
        <dbReference type="EMBL" id="OUJ68003.1"/>
    </source>
</evidence>
<proteinExistence type="predicted"/>
<dbReference type="Proteomes" id="UP000194873">
    <property type="component" value="Unassembled WGS sequence"/>
</dbReference>
<organism evidence="1 2">
    <name type="scientific">Hymenobacter crusticola</name>
    <dbReference type="NCBI Taxonomy" id="1770526"/>
    <lineage>
        <taxon>Bacteria</taxon>
        <taxon>Pseudomonadati</taxon>
        <taxon>Bacteroidota</taxon>
        <taxon>Cytophagia</taxon>
        <taxon>Cytophagales</taxon>
        <taxon>Hymenobacteraceae</taxon>
        <taxon>Hymenobacter</taxon>
    </lineage>
</organism>
<dbReference type="AlphaFoldDB" id="A0A243W5C0"/>
<keyword evidence="2" id="KW-1185">Reference proteome</keyword>
<comment type="caution">
    <text evidence="1">The sequence shown here is derived from an EMBL/GenBank/DDBJ whole genome shotgun (WGS) entry which is preliminary data.</text>
</comment>
<name>A0A243W5C0_9BACT</name>
<reference evidence="1 2" key="1">
    <citation type="submission" date="2017-01" db="EMBL/GenBank/DDBJ databases">
        <title>A new Hymenobacter.</title>
        <authorList>
            <person name="Liang Y."/>
            <person name="Feng F."/>
        </authorList>
    </citation>
    <scope>NUCLEOTIDE SEQUENCE [LARGE SCALE GENOMIC DNA]</scope>
    <source>
        <strain evidence="1">MIMBbqt21</strain>
    </source>
</reference>
<protein>
    <submittedName>
        <fullName evidence="1">Uncharacterized protein</fullName>
    </submittedName>
</protein>